<dbReference type="Gene3D" id="2.70.9.10">
    <property type="entry name" value="Adenovirus Type 2 Hexon, domain 4"/>
    <property type="match status" value="2"/>
</dbReference>
<protein>
    <submittedName>
        <fullName evidence="6">NCLDV major capsid protein</fullName>
    </submittedName>
</protein>
<evidence type="ECO:0000256" key="3">
    <source>
        <dbReference type="ARBA" id="ARBA00022844"/>
    </source>
</evidence>
<feature type="domain" description="Major capsid protein N-terminal" evidence="5">
    <location>
        <begin position="38"/>
        <end position="94"/>
    </location>
</feature>
<dbReference type="InterPro" id="IPR038519">
    <property type="entry name" value="MCP_C_sf"/>
</dbReference>
<keyword evidence="2" id="KW-0167">Capsid protein</keyword>
<dbReference type="GO" id="GO:0005198">
    <property type="term" value="F:structural molecule activity"/>
    <property type="evidence" value="ECO:0007669"/>
    <property type="project" value="InterPro"/>
</dbReference>
<dbReference type="EMBL" id="MK072012">
    <property type="protein sequence ID" value="AYV77160.1"/>
    <property type="molecule type" value="Genomic_DNA"/>
</dbReference>
<sequence>MLYYNNNITFFKVMAGGIIQISSYGNQDLFLTGAPEITFFKVVYKRHTFFSMESVKVTFDDPVSFGKTSMVIIPKIGDLMYKTYVEITLPEIKLLRLKIGSENKINKVKAKLLNAKKEYKLIQEFMHINSLAFKAAYNNFIPENNNNASKDMILSINNIFDMPHNIGYVDKTKELICLSNDCPFTYSQVSMQDIANYGNNYYCDKDDLFKAVSQCINKSVNLQKFYFERIIKLKEKLKDLTNPNIKFAWVKRLGHALFESIEIKIGGQKIDKHYGDWLNIWYELTNNKSMQEIYYKLIGNVEELTTFDRSVKPKYKIRIPLQFWFCRYSNQAIPLIALEYHNVSLHIKFRKFQELCYIEENNSIKLTDQSEGLNLDDVPSEIPNINIRAKLLIDYIFLDKDERSRFAQSSHEYLIDQLQVLEKKNVCQEKIQIQLNNFMHPSKELIWVAQKEKYINNDNQSTQCQWTNYSVSDEGIGNPILYSSMDFNSYKRVPRLDSHYFNYVVPRELHQSTPADGINNYGFALFPQENQISGSANLSCISRITLHLEIDPVALANDSVTVRIYNRDINILRFVSGFAGLSWT</sequence>
<feature type="domain" description="Major capsid protein N-terminal" evidence="5">
    <location>
        <begin position="244"/>
        <end position="399"/>
    </location>
</feature>
<reference evidence="6" key="1">
    <citation type="submission" date="2018-10" db="EMBL/GenBank/DDBJ databases">
        <title>Hidden diversity of soil giant viruses.</title>
        <authorList>
            <person name="Schulz F."/>
            <person name="Alteio L."/>
            <person name="Goudeau D."/>
            <person name="Ryan E.M."/>
            <person name="Malmstrom R.R."/>
            <person name="Blanchard J."/>
            <person name="Woyke T."/>
        </authorList>
    </citation>
    <scope>NUCLEOTIDE SEQUENCE</scope>
    <source>
        <strain evidence="6">BAV1</strain>
    </source>
</reference>
<organism evidence="6">
    <name type="scientific">Barrevirus sp</name>
    <dbReference type="NCBI Taxonomy" id="2487763"/>
    <lineage>
        <taxon>Viruses</taxon>
        <taxon>Varidnaviria</taxon>
        <taxon>Bamfordvirae</taxon>
        <taxon>Nucleocytoviricota</taxon>
        <taxon>Megaviricetes</taxon>
        <taxon>Imitervirales</taxon>
        <taxon>Mimiviridae</taxon>
        <taxon>Klosneuvirinae</taxon>
    </lineage>
</organism>
<name>A0A3G4ZQH7_9VIRU</name>
<dbReference type="InterPro" id="IPR031654">
    <property type="entry name" value="Capsid_N"/>
</dbReference>
<gene>
    <name evidence="6" type="ORF">Barrevirus15_8</name>
</gene>
<evidence type="ECO:0000259" key="4">
    <source>
        <dbReference type="Pfam" id="PF04451"/>
    </source>
</evidence>
<evidence type="ECO:0000259" key="5">
    <source>
        <dbReference type="Pfam" id="PF16903"/>
    </source>
</evidence>
<dbReference type="InterPro" id="IPR016112">
    <property type="entry name" value="VP_dsDNA_II"/>
</dbReference>
<dbReference type="Pfam" id="PF16903">
    <property type="entry name" value="Capsid_N"/>
    <property type="match status" value="2"/>
</dbReference>
<evidence type="ECO:0000256" key="2">
    <source>
        <dbReference type="ARBA" id="ARBA00022561"/>
    </source>
</evidence>
<dbReference type="Gene3D" id="2.70.9.20">
    <property type="entry name" value="Major capsid protein Vp54"/>
    <property type="match status" value="1"/>
</dbReference>
<keyword evidence="3" id="KW-0946">Virion</keyword>
<dbReference type="SUPFAM" id="SSF49749">
    <property type="entry name" value="Group II dsDNA viruses VP"/>
    <property type="match status" value="2"/>
</dbReference>
<evidence type="ECO:0000313" key="6">
    <source>
        <dbReference type="EMBL" id="AYV77160.1"/>
    </source>
</evidence>
<dbReference type="GO" id="GO:0019028">
    <property type="term" value="C:viral capsid"/>
    <property type="evidence" value="ECO:0007669"/>
    <property type="project" value="UniProtKB-KW"/>
</dbReference>
<comment type="subcellular location">
    <subcellularLocation>
        <location evidence="1">Virion</location>
    </subcellularLocation>
</comment>
<proteinExistence type="predicted"/>
<feature type="domain" description="Major capsid protein C-terminal" evidence="4">
    <location>
        <begin position="402"/>
        <end position="580"/>
    </location>
</feature>
<accession>A0A3G4ZQH7</accession>
<dbReference type="InterPro" id="IPR007542">
    <property type="entry name" value="MCP_C"/>
</dbReference>
<dbReference type="Pfam" id="PF04451">
    <property type="entry name" value="Capsid_NCLDV"/>
    <property type="match status" value="1"/>
</dbReference>
<evidence type="ECO:0000256" key="1">
    <source>
        <dbReference type="ARBA" id="ARBA00004328"/>
    </source>
</evidence>